<evidence type="ECO:0000259" key="3">
    <source>
        <dbReference type="SMART" id="SM00563"/>
    </source>
</evidence>
<keyword evidence="1 4" id="KW-0808">Transferase</keyword>
<dbReference type="Pfam" id="PF01553">
    <property type="entry name" value="Acyltransferase"/>
    <property type="match status" value="1"/>
</dbReference>
<name>A0A1Z4GNW0_9CYAN</name>
<proteinExistence type="predicted"/>
<accession>A0A1Z4GNW0</accession>
<protein>
    <submittedName>
        <fullName evidence="4">Putative acyltransferase</fullName>
    </submittedName>
</protein>
<dbReference type="GO" id="GO:0003841">
    <property type="term" value="F:1-acylglycerol-3-phosphate O-acyltransferase activity"/>
    <property type="evidence" value="ECO:0007669"/>
    <property type="project" value="TreeGrafter"/>
</dbReference>
<evidence type="ECO:0000256" key="1">
    <source>
        <dbReference type="ARBA" id="ARBA00022679"/>
    </source>
</evidence>
<dbReference type="Proteomes" id="UP000218287">
    <property type="component" value="Chromosome"/>
</dbReference>
<dbReference type="PANTHER" id="PTHR10434:SF11">
    <property type="entry name" value="1-ACYL-SN-GLYCEROL-3-PHOSPHATE ACYLTRANSFERASE"/>
    <property type="match status" value="1"/>
</dbReference>
<evidence type="ECO:0000313" key="5">
    <source>
        <dbReference type="Proteomes" id="UP000218287"/>
    </source>
</evidence>
<dbReference type="AlphaFoldDB" id="A0A1Z4GNW0"/>
<dbReference type="PANTHER" id="PTHR10434">
    <property type="entry name" value="1-ACYL-SN-GLYCEROL-3-PHOSPHATE ACYLTRANSFERASE"/>
    <property type="match status" value="1"/>
</dbReference>
<dbReference type="GO" id="GO:0006654">
    <property type="term" value="P:phosphatidic acid biosynthetic process"/>
    <property type="evidence" value="ECO:0007669"/>
    <property type="project" value="TreeGrafter"/>
</dbReference>
<feature type="domain" description="Phospholipid/glycerol acyltransferase" evidence="3">
    <location>
        <begin position="91"/>
        <end position="244"/>
    </location>
</feature>
<dbReference type="SUPFAM" id="SSF69593">
    <property type="entry name" value="Glycerol-3-phosphate (1)-acyltransferase"/>
    <property type="match status" value="2"/>
</dbReference>
<gene>
    <name evidence="4" type="ORF">NIES21_50610</name>
</gene>
<evidence type="ECO:0000313" key="4">
    <source>
        <dbReference type="EMBL" id="BAY19201.1"/>
    </source>
</evidence>
<dbReference type="EMBL" id="AP018174">
    <property type="protein sequence ID" value="BAY19201.1"/>
    <property type="molecule type" value="Genomic_DNA"/>
</dbReference>
<keyword evidence="2 4" id="KW-0012">Acyltransferase</keyword>
<dbReference type="SMART" id="SM00563">
    <property type="entry name" value="PlsC"/>
    <property type="match status" value="1"/>
</dbReference>
<keyword evidence="5" id="KW-1185">Reference proteome</keyword>
<sequence length="311" mass="34850">MINNSANHQSDSFLSLDAATIKRVEEGVAAASDRAVRHTIKEALTRLEGINQGRTEHQINGSVRRFVLRSLIHTLFSVRVENLEKLPQTPAILAVNHLHHIDPLLLLAELPSQPYYYILGDARTLYNKLWKRFILSFAGGVIPLARLWKEEIAVMEAAKTGRQDLAELAAAIQDNVPSGGDIQTLRQIDRIVLEILAHGDGMILFPEGRLGNTEGKLHFPLKRGTVIYALRASVPIVPVALIGTYDLYLRKQLTIRVGEPLHFSPNTKTTKQEVESALETLQNAMIALLPANYQEPRGTKLLRYFLNHLLW</sequence>
<organism evidence="4 5">
    <name type="scientific">Anabaenopsis circularis NIES-21</name>
    <dbReference type="NCBI Taxonomy" id="1085406"/>
    <lineage>
        <taxon>Bacteria</taxon>
        <taxon>Bacillati</taxon>
        <taxon>Cyanobacteriota</taxon>
        <taxon>Cyanophyceae</taxon>
        <taxon>Nostocales</taxon>
        <taxon>Nodulariaceae</taxon>
        <taxon>Anabaenopsis</taxon>
    </lineage>
</organism>
<evidence type="ECO:0000256" key="2">
    <source>
        <dbReference type="ARBA" id="ARBA00023315"/>
    </source>
</evidence>
<reference evidence="4 5" key="1">
    <citation type="submission" date="2017-06" db="EMBL/GenBank/DDBJ databases">
        <title>Genome sequencing of cyanobaciteial culture collection at National Institute for Environmental Studies (NIES).</title>
        <authorList>
            <person name="Hirose Y."/>
            <person name="Shimura Y."/>
            <person name="Fujisawa T."/>
            <person name="Nakamura Y."/>
            <person name="Kawachi M."/>
        </authorList>
    </citation>
    <scope>NUCLEOTIDE SEQUENCE [LARGE SCALE GENOMIC DNA]</scope>
    <source>
        <strain evidence="4 5">NIES-21</strain>
    </source>
</reference>
<dbReference type="CDD" id="cd07989">
    <property type="entry name" value="LPLAT_AGPAT-like"/>
    <property type="match status" value="1"/>
</dbReference>
<dbReference type="InterPro" id="IPR002123">
    <property type="entry name" value="Plipid/glycerol_acylTrfase"/>
</dbReference>